<dbReference type="Gene3D" id="1.20.140.100">
    <property type="entry name" value="Dynein heavy chain, N-terminal domain 2"/>
    <property type="match status" value="1"/>
</dbReference>
<evidence type="ECO:0000256" key="6">
    <source>
        <dbReference type="ARBA" id="ARBA00022737"/>
    </source>
</evidence>
<dbReference type="GO" id="GO:0005930">
    <property type="term" value="C:axoneme"/>
    <property type="evidence" value="ECO:0007669"/>
    <property type="project" value="UniProtKB-SubCell"/>
</dbReference>
<dbReference type="FunFam" id="3.40.50.300:FF:000044">
    <property type="entry name" value="Dynein heavy chain 5, axonemal"/>
    <property type="match status" value="1"/>
</dbReference>
<dbReference type="Gene3D" id="1.20.920.20">
    <property type="match status" value="2"/>
</dbReference>
<evidence type="ECO:0000256" key="7">
    <source>
        <dbReference type="ARBA" id="ARBA00022741"/>
    </source>
</evidence>
<feature type="region of interest" description="Disordered" evidence="17">
    <location>
        <begin position="1"/>
        <end position="30"/>
    </location>
</feature>
<dbReference type="Gene3D" id="3.20.180.20">
    <property type="entry name" value="Dynein heavy chain, N-terminal domain 2"/>
    <property type="match status" value="1"/>
</dbReference>
<evidence type="ECO:0000256" key="4">
    <source>
        <dbReference type="ARBA" id="ARBA00022490"/>
    </source>
</evidence>
<evidence type="ECO:0000259" key="20">
    <source>
        <dbReference type="Pfam" id="PF12777"/>
    </source>
</evidence>
<dbReference type="FunFam" id="3.40.50.300:FF:002141">
    <property type="entry name" value="Dynein heavy chain"/>
    <property type="match status" value="1"/>
</dbReference>
<organism evidence="24 25">
    <name type="scientific">Acropora cervicornis</name>
    <name type="common">Staghorn coral</name>
    <dbReference type="NCBI Taxonomy" id="6130"/>
    <lineage>
        <taxon>Eukaryota</taxon>
        <taxon>Metazoa</taxon>
        <taxon>Cnidaria</taxon>
        <taxon>Anthozoa</taxon>
        <taxon>Hexacorallia</taxon>
        <taxon>Scleractinia</taxon>
        <taxon>Astrocoeniina</taxon>
        <taxon>Acroporidae</taxon>
        <taxon>Acropora</taxon>
    </lineage>
</organism>
<dbReference type="InterPro" id="IPR042222">
    <property type="entry name" value="Dynein_2_N"/>
</dbReference>
<evidence type="ECO:0000256" key="12">
    <source>
        <dbReference type="ARBA" id="ARBA00023069"/>
    </source>
</evidence>
<dbReference type="Pfam" id="PF12780">
    <property type="entry name" value="AAA_8"/>
    <property type="match status" value="1"/>
</dbReference>
<dbReference type="InterPro" id="IPR041589">
    <property type="entry name" value="DNAH3_AAA_lid_1"/>
</dbReference>
<dbReference type="Gene3D" id="1.10.287.2620">
    <property type="match status" value="1"/>
</dbReference>
<evidence type="ECO:0000256" key="2">
    <source>
        <dbReference type="ARBA" id="ARBA00004430"/>
    </source>
</evidence>
<comment type="caution">
    <text evidence="24">The sequence shown here is derived from an EMBL/GenBank/DDBJ whole genome shotgun (WGS) entry which is preliminary data.</text>
</comment>
<dbReference type="GO" id="GO:0005874">
    <property type="term" value="C:microtubule"/>
    <property type="evidence" value="ECO:0007669"/>
    <property type="project" value="UniProtKB-KW"/>
</dbReference>
<keyword evidence="5" id="KW-0493">Microtubule</keyword>
<proteinExistence type="inferred from homology"/>
<dbReference type="Pfam" id="PF17852">
    <property type="entry name" value="Dynein_AAA_lid"/>
    <property type="match status" value="1"/>
</dbReference>
<keyword evidence="9" id="KW-0282">Flagellum</keyword>
<gene>
    <name evidence="24" type="ORF">P5673_001636</name>
</gene>
<keyword evidence="8" id="KW-0067">ATP-binding</keyword>
<dbReference type="InterPro" id="IPR041466">
    <property type="entry name" value="Dynein_AAA5_ext"/>
</dbReference>
<evidence type="ECO:0000259" key="21">
    <source>
        <dbReference type="Pfam" id="PF12780"/>
    </source>
</evidence>
<feature type="coiled-coil region" evidence="16">
    <location>
        <begin position="653"/>
        <end position="687"/>
    </location>
</feature>
<evidence type="ECO:0000256" key="16">
    <source>
        <dbReference type="SAM" id="Coils"/>
    </source>
</evidence>
<evidence type="ECO:0000259" key="23">
    <source>
        <dbReference type="Pfam" id="PF17857"/>
    </source>
</evidence>
<dbReference type="InterPro" id="IPR024317">
    <property type="entry name" value="Dynein_heavy_chain_D4_dom"/>
</dbReference>
<dbReference type="InterPro" id="IPR027417">
    <property type="entry name" value="P-loop_NTPase"/>
</dbReference>
<protein>
    <submittedName>
        <fullName evidence="24">Dynein axonemal heavy chain 1</fullName>
    </submittedName>
</protein>
<evidence type="ECO:0000256" key="15">
    <source>
        <dbReference type="ARBA" id="ARBA00023273"/>
    </source>
</evidence>
<feature type="domain" description="Dynein heavy chain linker" evidence="18">
    <location>
        <begin position="906"/>
        <end position="1307"/>
    </location>
</feature>
<keyword evidence="6" id="KW-0677">Repeat</keyword>
<evidence type="ECO:0000256" key="10">
    <source>
        <dbReference type="ARBA" id="ARBA00023017"/>
    </source>
</evidence>
<dbReference type="PANTHER" id="PTHR22878:SF73">
    <property type="entry name" value="DYNEIN AXONEMAL HEAVY CHAIN 1"/>
    <property type="match status" value="1"/>
</dbReference>
<evidence type="ECO:0000313" key="25">
    <source>
        <dbReference type="Proteomes" id="UP001249851"/>
    </source>
</evidence>
<dbReference type="FunFam" id="1.10.287.2620:FF:000002">
    <property type="entry name" value="Dynein heavy chain 2, axonemal"/>
    <property type="match status" value="1"/>
</dbReference>
<keyword evidence="25" id="KW-1185">Reference proteome</keyword>
<evidence type="ECO:0000259" key="18">
    <source>
        <dbReference type="Pfam" id="PF08393"/>
    </source>
</evidence>
<evidence type="ECO:0000256" key="11">
    <source>
        <dbReference type="ARBA" id="ARBA00023054"/>
    </source>
</evidence>
<reference evidence="24" key="1">
    <citation type="journal article" date="2023" name="G3 (Bethesda)">
        <title>Whole genome assembly and annotation of the endangered Caribbean coral Acropora cervicornis.</title>
        <authorList>
            <person name="Selwyn J.D."/>
            <person name="Vollmer S.V."/>
        </authorList>
    </citation>
    <scope>NUCLEOTIDE SEQUENCE</scope>
    <source>
        <strain evidence="24">K2</strain>
    </source>
</reference>
<dbReference type="EMBL" id="JARQWQ010000003">
    <property type="protein sequence ID" value="KAK2572660.1"/>
    <property type="molecule type" value="Genomic_DNA"/>
</dbReference>
<dbReference type="FunFam" id="1.10.8.710:FF:000004">
    <property type="entry name" value="Dynein axonemal heavy chain 6"/>
    <property type="match status" value="1"/>
</dbReference>
<evidence type="ECO:0000256" key="14">
    <source>
        <dbReference type="ARBA" id="ARBA00023212"/>
    </source>
</evidence>
<feature type="domain" description="Dynein heavy chain AAA 5 extension" evidence="22">
    <location>
        <begin position="1841"/>
        <end position="1949"/>
    </location>
</feature>
<evidence type="ECO:0000256" key="1">
    <source>
        <dbReference type="ARBA" id="ARBA00004230"/>
    </source>
</evidence>
<feature type="domain" description="Dynein heavy chain hydrolytic ATP-binding dynein motor region" evidence="19">
    <location>
        <begin position="1410"/>
        <end position="1736"/>
    </location>
</feature>
<dbReference type="InterPro" id="IPR043157">
    <property type="entry name" value="Dynein_AAA1S"/>
</dbReference>
<keyword evidence="14" id="KW-0206">Cytoskeleton</keyword>
<sequence length="2954" mass="334715">MSAQRRSSSLNGRHTSTGTPKSPNSSGITYPVIRQRGYYSDILGGEPKEELGNVSGGPPALRSTIWKTAKVKHMPPVETFKGPMSSKALSSVLKTQLHGPTTAPITVSRIFAKENINLLLEDLGVKTSDLMPKGDYNMRVNLTEANSFPFPSFLPLHTFDNTEYDCRNPREWLELGLIDGKQHPVPGKALLPKDDGENGMEFAWTDVGVLDYDTNKELFLVQIVGTGGLQHNVIPTRNGAKVNGIANGDSVNEEPLTLSRPEAQQSWVPRIQLLFAAECPVNFAERVAKAYALRCETEALLRYNLYIDCMPMDGVVRLDPSSLERMITWARGTRTLRNDKSLEEQLRLISKEIQVDFSRSMNRITFDKIISSFHPDVPSYPFDEKFDNFAFNCLLTREEAIVAMAKVRSECNKVAGMSVFQVPVSKSMKLEEFEQAQAQVSTQVQIFLRDGWLNTLRTAIRSSLLDVGKGWFNMDERSWEVYQASKLAKFMQLVKFAMQDSLRYLVQDSLAAFTQMIQDATYSVVDLHEDFKWGDNIILSSFKPKKNPLFVLDLTMEKSGVQYSTDLESFGRVVGALFDKGITCTKNVPQLEKMVIEGLFWSGTPLLESVGENEPEVVNLRETVRHAIKQSLIPLRAYAKEYGKYQELFNLDINQYIAEYDSQERAASEVKQEIERHLADKETLENTLPSSIVIGPFWISTEGVKQVLAKKRKALANAVIELLAKKLRKQADMVCEEFKAIARVLYDKPNSIEELSEQREYMKQIPEKLKKNQELIDKAMVDYELIEEFNYSISAEDFNAKWTCIGWPHKIQLQMEATEASLEADEERFQKNLLADQNTFQDRLDSLNMAVAGFAAHTDISKAHEVANEVRRLTKQLKECQTLATTYNNRERLFGLPVTSYDKLGRLIKDFEPFKNMWLTASDWQKWYDSWMNDPLTTIDAEQLEQNVNNAFKTVFKCVKHFKEIPACQEVAMEVKEKIENFKPYIPLIQGLRNPGMRSRHWEQLSKDLGFPIVANAQLTFTKCLEMKLQDHIEVIAKVAEVAGKEYSIEQALDKMESEWKPVMLEVLPYKETGTFIMKVSDDCSQLLDDHIVMAQSMSFSPYKKPFEERITTWESKLVMTQDVMDEWLQCQRQWLYLEPIFSSEDINRQLPVESKRYQTMERIWRKVMNSAKGNPQVISLCPDPRLLDSLRECNKLLEQVQKGLSEYLETKRTAFPRFYFLSDDELLEILSQTKDPTAVQPHLRKCFENIAKLSFEEDLRISSMFSGEGECVPFSNKLYPTGNVEDWLLEVENTMRGSLREILNKAILAYVETPRTEWVLQWPGQIVIAGCQTHWTKEVSEALVENKIEELYKALMAQLSDLVTLVRGNLSKLSRMILGALIVIEVTAKSTYYWEDDMVIRAVNAQFDYGYEYLGNTGRLVITPLTDRCYLTLTGALHLKFGGAPAGPAGTGKTETTKDLGKAMAVQCVVFNCSDQLDFMAMGKFFKGLASAGAWACFDEFNRIDVEVLSVVAQQISTIQQALEARVDRFMFEGVELALRPSCAVFITMNPGYAGRTELPDNLKALFRPVAMMVPDYALIAEISLFSFGFSEAKALAKKITTTFKLSSEQLSSQDHYDFGMRAVKTVISAAGNLKRENPEMSEELIVLRAIRDVNVPKFLQDDLKLFRGIVSDLFPHVKEQPIDYGELEESIRKTCLKLGLEDVNGFVTKCIQLYETTVVRHGLMLVGPTGSGKTRCYEVLKKALTSLKGKDSPSGTDGILSSMIRVGSSSTNSDKKWYVFDGPVDAVWIENMNTVLDDNKKLCLTSGEIIKLSEAMTMMFEVQDLAVASPATVSRCGMDSLKFVRKNTKEFVPTVNSNLTCSLMRILECFFAPFVPKEGETILAENIALVETLIEPWFIFALIWSVGGTCDGDGRKKFSEFLRKKMDDEQIKMKFPKHGLVYDYSLEDGGVSRKQDDDDEEHKTGEVKWISWMTGVTMPTIPPEMNFSDIIIPTMDLVRGSFVLEMLLINNKKVLCVGPTGSGKTLCVANKLLNYMPKEFLSHFLNFSARTSANQTQDIIDSKLDKRRKGVFGPPLGKHFVFFVDDLNMPALEVYGAQPPIEILRQYCDHKGWYDRKAIGTFRELVDINFVSAMGPPGGGRNPVTPRFLRHFNHLSFTELEDDSKHRIFATILTSWLGRNITLTASYVGEDKETLCDSLVRNTIAVYNTVITQLLPTPAKSHYTFNLRDLSKVFQGILMAEAQKLSDLSDVLRLWYHENCRVFQDRLVNDEDRKWFVDLIRDKMASGFEISMGDVVKDSTMIYGDFMVPSAENKVYNEVAEFNKMVKIMEEYLDDYNQINTAQMKLVLFGDAVRHVARISRVIRQPLGNALLLGVGGSGRQSLTRLAAHMAEYECFQIELAKNYGVPEWREDLKKILLKSGVENKSMVFLFSDTQIKSESFLEDLNNILNAGDVPNIFAQDELDTIFTAMKPVVLDLGMQPTKANLYSAFTKRVRANTHSVVCMSPIGEIFRARLRQFPSLVNCCTIDWFSAWPEEALRSVASTFLGEIPELEDSPAMEGLLLGATGHLPKVGWFEEIRAFIRQEQDKSGLGQGKNFHSLSEWRYVYSSSNSLLEIFRAVYKAWNSCTLTAFRTVVGCMDTHSQLLSTADEVEKLQEELETMQPLLAQAAEETVETMEKIKVDSFHASMFTCNLTNDRYFLVLLRDVVVQREEEEAAKKAAETQAIADDAQRDLDEALPALVRALQRPPPGVKLVIEAVSIMKGVKAKKVAGEKVGTKVDDYWEPGKALLQDPGKFLEGLFKYDKVSKACTSICQWVRAMHKYHFVAKAVAPKRAALKQATEELQETQRVLAEAKARLADVEEGIASLQAKYEECIAKKQELEFKTEQCSARLGRAEKLIGGLSDEKVRWHESVLEFDAQIVNIVDFFVINQPNRYRSKDAKWKCLPLTQKV</sequence>
<evidence type="ECO:0000259" key="22">
    <source>
        <dbReference type="Pfam" id="PF17852"/>
    </source>
</evidence>
<accession>A0AAD9VG50</accession>
<keyword evidence="4" id="KW-0963">Cytoplasm</keyword>
<dbReference type="InterPro" id="IPR042228">
    <property type="entry name" value="Dynein_linker_3"/>
</dbReference>
<dbReference type="Gene3D" id="1.20.920.30">
    <property type="match status" value="1"/>
</dbReference>
<dbReference type="GO" id="GO:0045505">
    <property type="term" value="F:dynein intermediate chain binding"/>
    <property type="evidence" value="ECO:0007669"/>
    <property type="project" value="InterPro"/>
</dbReference>
<dbReference type="Pfam" id="PF08393">
    <property type="entry name" value="DHC_N2"/>
    <property type="match status" value="1"/>
</dbReference>
<keyword evidence="13" id="KW-0505">Motor protein</keyword>
<evidence type="ECO:0000256" key="8">
    <source>
        <dbReference type="ARBA" id="ARBA00022840"/>
    </source>
</evidence>
<dbReference type="Pfam" id="PF12775">
    <property type="entry name" value="AAA_7"/>
    <property type="match status" value="1"/>
</dbReference>
<dbReference type="InterPro" id="IPR013602">
    <property type="entry name" value="Dynein_heavy_linker"/>
</dbReference>
<dbReference type="Gene3D" id="3.40.50.300">
    <property type="entry name" value="P-loop containing nucleotide triphosphate hydrolases"/>
    <property type="match status" value="3"/>
</dbReference>
<dbReference type="GO" id="GO:0030286">
    <property type="term" value="C:dynein complex"/>
    <property type="evidence" value="ECO:0007669"/>
    <property type="project" value="UniProtKB-KW"/>
</dbReference>
<dbReference type="Pfam" id="PF12774">
    <property type="entry name" value="AAA_6"/>
    <property type="match status" value="1"/>
</dbReference>
<evidence type="ECO:0000256" key="5">
    <source>
        <dbReference type="ARBA" id="ARBA00022701"/>
    </source>
</evidence>
<dbReference type="GO" id="GO:0005524">
    <property type="term" value="F:ATP binding"/>
    <property type="evidence" value="ECO:0007669"/>
    <property type="project" value="UniProtKB-KW"/>
</dbReference>
<keyword evidence="7" id="KW-0547">Nucleotide-binding</keyword>
<name>A0AAD9VG50_ACRCE</name>
<evidence type="ECO:0000259" key="19">
    <source>
        <dbReference type="Pfam" id="PF12774"/>
    </source>
</evidence>
<feature type="coiled-coil region" evidence="16">
    <location>
        <begin position="2839"/>
        <end position="2887"/>
    </location>
</feature>
<feature type="domain" description="Dynein heavy chain AAA module D4" evidence="21">
    <location>
        <begin position="2346"/>
        <end position="2550"/>
    </location>
</feature>
<comment type="subcellular location">
    <subcellularLocation>
        <location evidence="1">Cell projection</location>
        <location evidence="1">Cilium</location>
        <location evidence="1">Flagellum</location>
    </subcellularLocation>
    <subcellularLocation>
        <location evidence="2">Cytoplasm</location>
        <location evidence="2">Cytoskeleton</location>
        <location evidence="2">Cilium axoneme</location>
    </subcellularLocation>
</comment>
<dbReference type="PANTHER" id="PTHR22878">
    <property type="entry name" value="DYNEIN HEAVY CHAIN 6, AXONEMAL-LIKE-RELATED"/>
    <property type="match status" value="1"/>
</dbReference>
<evidence type="ECO:0000313" key="24">
    <source>
        <dbReference type="EMBL" id="KAK2572660.1"/>
    </source>
</evidence>
<dbReference type="FunFam" id="1.20.920.30:FF:000005">
    <property type="entry name" value="Dynein, axonemal, heavy chain 2"/>
    <property type="match status" value="1"/>
</dbReference>
<dbReference type="FunFam" id="1.20.140.100:FF:000004">
    <property type="entry name" value="Dynein axonemal heavy chain 6"/>
    <property type="match status" value="1"/>
</dbReference>
<dbReference type="GO" id="GO:0031514">
    <property type="term" value="C:motile cilium"/>
    <property type="evidence" value="ECO:0007669"/>
    <property type="project" value="UniProtKB-SubCell"/>
</dbReference>
<comment type="similarity">
    <text evidence="3">Belongs to the dynein heavy chain family.</text>
</comment>
<dbReference type="Pfam" id="PF12777">
    <property type="entry name" value="MT"/>
    <property type="match status" value="1"/>
</dbReference>
<keyword evidence="12" id="KW-0969">Cilium</keyword>
<dbReference type="GO" id="GO:0007018">
    <property type="term" value="P:microtubule-based movement"/>
    <property type="evidence" value="ECO:0007669"/>
    <property type="project" value="InterPro"/>
</dbReference>
<feature type="domain" description="Dynein heavy chain coiled coil stalk" evidence="20">
    <location>
        <begin position="2808"/>
        <end position="2926"/>
    </location>
</feature>
<keyword evidence="10" id="KW-0243">Dynein</keyword>
<evidence type="ECO:0000256" key="3">
    <source>
        <dbReference type="ARBA" id="ARBA00008887"/>
    </source>
</evidence>
<reference evidence="24" key="2">
    <citation type="journal article" date="2023" name="Science">
        <title>Genomic signatures of disease resistance in endangered staghorn corals.</title>
        <authorList>
            <person name="Vollmer S.V."/>
            <person name="Selwyn J.D."/>
            <person name="Despard B.A."/>
            <person name="Roesel C.L."/>
        </authorList>
    </citation>
    <scope>NUCLEOTIDE SEQUENCE</scope>
    <source>
        <strain evidence="24">K2</strain>
    </source>
</reference>
<dbReference type="Pfam" id="PF17857">
    <property type="entry name" value="AAA_lid_1"/>
    <property type="match status" value="1"/>
</dbReference>
<dbReference type="Proteomes" id="UP001249851">
    <property type="component" value="Unassembled WGS sequence"/>
</dbReference>
<feature type="compositionally biased region" description="Polar residues" evidence="17">
    <location>
        <begin position="1"/>
        <end position="28"/>
    </location>
</feature>
<dbReference type="InterPro" id="IPR026983">
    <property type="entry name" value="DHC"/>
</dbReference>
<dbReference type="Gene3D" id="1.20.58.1120">
    <property type="match status" value="2"/>
</dbReference>
<evidence type="ECO:0000256" key="9">
    <source>
        <dbReference type="ARBA" id="ARBA00022846"/>
    </source>
</evidence>
<dbReference type="Gene3D" id="1.10.8.710">
    <property type="match status" value="1"/>
</dbReference>
<feature type="domain" description="Dynein heavy chain 3 AAA+ lid" evidence="23">
    <location>
        <begin position="2201"/>
        <end position="2281"/>
    </location>
</feature>
<dbReference type="FunFam" id="3.20.180.20:FF:000003">
    <property type="entry name" value="Dynein heavy chain 12, axonemal"/>
    <property type="match status" value="1"/>
</dbReference>
<evidence type="ECO:0000256" key="13">
    <source>
        <dbReference type="ARBA" id="ARBA00023175"/>
    </source>
</evidence>
<dbReference type="InterPro" id="IPR024743">
    <property type="entry name" value="Dynein_HC_stalk"/>
</dbReference>
<keyword evidence="15" id="KW-0966">Cell projection</keyword>
<keyword evidence="11 16" id="KW-0175">Coiled coil</keyword>
<evidence type="ECO:0000256" key="17">
    <source>
        <dbReference type="SAM" id="MobiDB-lite"/>
    </source>
</evidence>
<dbReference type="InterPro" id="IPR035699">
    <property type="entry name" value="AAA_6"/>
</dbReference>
<dbReference type="GO" id="GO:0051959">
    <property type="term" value="F:dynein light intermediate chain binding"/>
    <property type="evidence" value="ECO:0007669"/>
    <property type="project" value="InterPro"/>
</dbReference>
<dbReference type="SUPFAM" id="SSF52540">
    <property type="entry name" value="P-loop containing nucleoside triphosphate hydrolases"/>
    <property type="match status" value="4"/>
</dbReference>